<keyword evidence="1" id="KW-1133">Transmembrane helix</keyword>
<organism evidence="3 4">
    <name type="scientific">Stenotrophobium rhamnosiphilum</name>
    <dbReference type="NCBI Taxonomy" id="2029166"/>
    <lineage>
        <taxon>Bacteria</taxon>
        <taxon>Pseudomonadati</taxon>
        <taxon>Pseudomonadota</taxon>
        <taxon>Gammaproteobacteria</taxon>
        <taxon>Nevskiales</taxon>
        <taxon>Nevskiaceae</taxon>
        <taxon>Stenotrophobium</taxon>
    </lineage>
</organism>
<dbReference type="PANTHER" id="PTHR22911">
    <property type="entry name" value="ACYL-MALONYL CONDENSING ENZYME-RELATED"/>
    <property type="match status" value="1"/>
</dbReference>
<feature type="domain" description="EamA" evidence="2">
    <location>
        <begin position="152"/>
        <end position="283"/>
    </location>
</feature>
<name>A0A2T5MFL0_9GAMM</name>
<feature type="transmembrane region" description="Helical" evidence="1">
    <location>
        <begin position="98"/>
        <end position="117"/>
    </location>
</feature>
<keyword evidence="1" id="KW-0472">Membrane</keyword>
<dbReference type="Gene3D" id="1.10.3730.20">
    <property type="match status" value="1"/>
</dbReference>
<dbReference type="GO" id="GO:0016020">
    <property type="term" value="C:membrane"/>
    <property type="evidence" value="ECO:0007669"/>
    <property type="project" value="InterPro"/>
</dbReference>
<feature type="domain" description="EamA" evidence="2">
    <location>
        <begin position="12"/>
        <end position="140"/>
    </location>
</feature>
<dbReference type="EMBL" id="QANS01000003">
    <property type="protein sequence ID" value="PTU31368.1"/>
    <property type="molecule type" value="Genomic_DNA"/>
</dbReference>
<evidence type="ECO:0000313" key="3">
    <source>
        <dbReference type="EMBL" id="PTU31368.1"/>
    </source>
</evidence>
<dbReference type="RefSeq" id="WP_107939911.1">
    <property type="nucleotide sequence ID" value="NZ_QANS01000003.1"/>
</dbReference>
<dbReference type="Proteomes" id="UP000244248">
    <property type="component" value="Unassembled WGS sequence"/>
</dbReference>
<dbReference type="InterPro" id="IPR037185">
    <property type="entry name" value="EmrE-like"/>
</dbReference>
<feature type="transmembrane region" description="Helical" evidence="1">
    <location>
        <begin position="243"/>
        <end position="263"/>
    </location>
</feature>
<feature type="transmembrane region" description="Helical" evidence="1">
    <location>
        <begin position="150"/>
        <end position="171"/>
    </location>
</feature>
<evidence type="ECO:0000313" key="4">
    <source>
        <dbReference type="Proteomes" id="UP000244248"/>
    </source>
</evidence>
<gene>
    <name evidence="3" type="ORF">CJD38_08480</name>
</gene>
<sequence>MSVDVGRSDLRALAALITGAVLIGLAPIFVRLSDVGLTATGFWRMALALPLLGVLMLRETGGIKIKPGIGWLLLAGVFFTGDLVFWHQSIHLSSVANATLMTNLAPVFVALASFLIFGERFRPAFIAGIALALVGAVVLMSGSMKLGAHNLLGDLLACISAVFYAGYILGVSRARQRYGAMEVMFWSTLSSAVLLCIVGNVQGDSFWPQSAHGWWVLIGLALLSHVAGQGLIAWALAHLSAAFSAVGLLVQPVAAAAFAWLILAEPFGTLQALGGAIVLAGIVTCRVAMPRATET</sequence>
<feature type="transmembrane region" description="Helical" evidence="1">
    <location>
        <begin position="36"/>
        <end position="57"/>
    </location>
</feature>
<feature type="transmembrane region" description="Helical" evidence="1">
    <location>
        <begin position="12"/>
        <end position="30"/>
    </location>
</feature>
<dbReference type="InterPro" id="IPR000620">
    <property type="entry name" value="EamA_dom"/>
</dbReference>
<dbReference type="AlphaFoldDB" id="A0A2T5MFL0"/>
<feature type="transmembrane region" description="Helical" evidence="1">
    <location>
        <begin position="214"/>
        <end position="236"/>
    </location>
</feature>
<reference evidence="3 4" key="1">
    <citation type="submission" date="2018-04" db="EMBL/GenBank/DDBJ databases">
        <title>Novel species isolated from glacier.</title>
        <authorList>
            <person name="Liu Q."/>
            <person name="Xin Y.-H."/>
        </authorList>
    </citation>
    <scope>NUCLEOTIDE SEQUENCE [LARGE SCALE GENOMIC DNA]</scope>
    <source>
        <strain evidence="3 4">GT1R17</strain>
    </source>
</reference>
<dbReference type="Pfam" id="PF00892">
    <property type="entry name" value="EamA"/>
    <property type="match status" value="2"/>
</dbReference>
<keyword evidence="4" id="KW-1185">Reference proteome</keyword>
<feature type="transmembrane region" description="Helical" evidence="1">
    <location>
        <begin position="124"/>
        <end position="144"/>
    </location>
</feature>
<evidence type="ECO:0000259" key="2">
    <source>
        <dbReference type="Pfam" id="PF00892"/>
    </source>
</evidence>
<protein>
    <submittedName>
        <fullName evidence="3">EamA family transporter</fullName>
    </submittedName>
</protein>
<feature type="transmembrane region" description="Helical" evidence="1">
    <location>
        <begin position="183"/>
        <end position="202"/>
    </location>
</feature>
<dbReference type="PANTHER" id="PTHR22911:SF76">
    <property type="entry name" value="EAMA DOMAIN-CONTAINING PROTEIN"/>
    <property type="match status" value="1"/>
</dbReference>
<feature type="transmembrane region" description="Helical" evidence="1">
    <location>
        <begin position="69"/>
        <end position="86"/>
    </location>
</feature>
<comment type="caution">
    <text evidence="3">The sequence shown here is derived from an EMBL/GenBank/DDBJ whole genome shotgun (WGS) entry which is preliminary data.</text>
</comment>
<dbReference type="OrthoDB" id="8770617at2"/>
<keyword evidence="1" id="KW-0812">Transmembrane</keyword>
<dbReference type="SUPFAM" id="SSF103481">
    <property type="entry name" value="Multidrug resistance efflux transporter EmrE"/>
    <property type="match status" value="2"/>
</dbReference>
<evidence type="ECO:0000256" key="1">
    <source>
        <dbReference type="SAM" id="Phobius"/>
    </source>
</evidence>
<accession>A0A2T5MFL0</accession>
<feature type="transmembrane region" description="Helical" evidence="1">
    <location>
        <begin position="269"/>
        <end position="289"/>
    </location>
</feature>
<proteinExistence type="predicted"/>